<keyword evidence="4" id="KW-0539">Nucleus</keyword>
<dbReference type="EMBL" id="GEEE01023428">
    <property type="protein sequence ID" value="JAP39797.1"/>
    <property type="molecule type" value="Transcribed_RNA"/>
</dbReference>
<protein>
    <submittedName>
        <fullName evidence="8">U3 small nucleolar ribonucleoprotein MPP10</fullName>
    </submittedName>
</protein>
<evidence type="ECO:0000256" key="1">
    <source>
        <dbReference type="ARBA" id="ARBA00004604"/>
    </source>
</evidence>
<evidence type="ECO:0000256" key="5">
    <source>
        <dbReference type="ARBA" id="ARBA00023274"/>
    </source>
</evidence>
<dbReference type="PANTHER" id="PTHR17039:SF0">
    <property type="entry name" value="U3 SMALL NUCLEOLAR RIBONUCLEOPROTEIN PROTEIN MPP10"/>
    <property type="match status" value="1"/>
</dbReference>
<dbReference type="GO" id="GO:0006364">
    <property type="term" value="P:rRNA processing"/>
    <property type="evidence" value="ECO:0007669"/>
    <property type="project" value="UniProtKB-KW"/>
</dbReference>
<evidence type="ECO:0000256" key="6">
    <source>
        <dbReference type="ARBA" id="ARBA00029455"/>
    </source>
</evidence>
<evidence type="ECO:0000256" key="3">
    <source>
        <dbReference type="ARBA" id="ARBA00022552"/>
    </source>
</evidence>
<dbReference type="GO" id="GO:0032040">
    <property type="term" value="C:small-subunit processome"/>
    <property type="evidence" value="ECO:0007669"/>
    <property type="project" value="TreeGrafter"/>
</dbReference>
<proteinExistence type="inferred from homology"/>
<evidence type="ECO:0000256" key="2">
    <source>
        <dbReference type="ARBA" id="ARBA00022517"/>
    </source>
</evidence>
<evidence type="ECO:0000256" key="7">
    <source>
        <dbReference type="SAM" id="MobiDB-lite"/>
    </source>
</evidence>
<dbReference type="GO" id="GO:0034457">
    <property type="term" value="C:Mpp10 complex"/>
    <property type="evidence" value="ECO:0007669"/>
    <property type="project" value="InterPro"/>
</dbReference>
<evidence type="ECO:0000313" key="8">
    <source>
        <dbReference type="EMBL" id="JAP39797.1"/>
    </source>
</evidence>
<keyword evidence="3" id="KW-0698">rRNA processing</keyword>
<dbReference type="GO" id="GO:0005732">
    <property type="term" value="C:sno(s)RNA-containing ribonucleoprotein complex"/>
    <property type="evidence" value="ECO:0007669"/>
    <property type="project" value="InterPro"/>
</dbReference>
<reference evidence="8" key="1">
    <citation type="submission" date="2016-01" db="EMBL/GenBank/DDBJ databases">
        <title>Reference transcriptome for the parasite Schistocephalus solidus: insights into the molecular evolution of parasitism.</title>
        <authorList>
            <person name="Hebert F.O."/>
            <person name="Grambauer S."/>
            <person name="Barber I."/>
            <person name="Landry C.R."/>
            <person name="Aubin-Horth N."/>
        </authorList>
    </citation>
    <scope>NUCLEOTIDE SEQUENCE</scope>
</reference>
<dbReference type="AlphaFoldDB" id="A0A0X3NQJ0"/>
<sequence>MRLNKYMDELDHQMDVLESKMLQKKPWYLQGETIAKDREENALLGEHLEVQRHAIYTPSTIDESMILDFIKGGIKERAFDSAVLKVKRKEPSTSNKAIGGGAKTSLVEEYENLYIKAKALEKVQEDPEKDALRREIIDLFDNLDALSSMHFVPRSHVDGYNIITNKQALILEEAGPTAAALGDLLAPEEVFEPRGEPVKGTSEITSTDRRRHRKKLMRIRAKQREARAKMSSRTNDRHAAMNKLIKMAHKPGSKIKIAK</sequence>
<keyword evidence="5 8" id="KW-0687">Ribonucleoprotein</keyword>
<accession>A0A0X3NQJ0</accession>
<gene>
    <name evidence="8" type="primary">MPP10</name>
    <name evidence="8" type="ORF">TR149405</name>
</gene>
<dbReference type="InterPro" id="IPR012173">
    <property type="entry name" value="Mpp10"/>
</dbReference>
<dbReference type="Pfam" id="PF04006">
    <property type="entry name" value="Mpp10"/>
    <property type="match status" value="1"/>
</dbReference>
<comment type="similarity">
    <text evidence="6">Belongs to the MPP10 family.</text>
</comment>
<name>A0A0X3NQJ0_SCHSO</name>
<comment type="subcellular location">
    <subcellularLocation>
        <location evidence="1">Nucleus</location>
        <location evidence="1">Nucleolus</location>
    </subcellularLocation>
</comment>
<feature type="region of interest" description="Disordered" evidence="7">
    <location>
        <begin position="193"/>
        <end position="213"/>
    </location>
</feature>
<organism evidence="8">
    <name type="scientific">Schistocephalus solidus</name>
    <name type="common">Tapeworm</name>
    <dbReference type="NCBI Taxonomy" id="70667"/>
    <lineage>
        <taxon>Eukaryota</taxon>
        <taxon>Metazoa</taxon>
        <taxon>Spiralia</taxon>
        <taxon>Lophotrochozoa</taxon>
        <taxon>Platyhelminthes</taxon>
        <taxon>Cestoda</taxon>
        <taxon>Eucestoda</taxon>
        <taxon>Diphyllobothriidea</taxon>
        <taxon>Diphyllobothriidae</taxon>
        <taxon>Schistocephalus</taxon>
    </lineage>
</organism>
<keyword evidence="2" id="KW-0690">Ribosome biogenesis</keyword>
<dbReference type="PANTHER" id="PTHR17039">
    <property type="entry name" value="U3 SMALL NUCLEOLAR RIBONUCLEOPROTEIN PROTEIN MPP10"/>
    <property type="match status" value="1"/>
</dbReference>
<evidence type="ECO:0000256" key="4">
    <source>
        <dbReference type="ARBA" id="ARBA00023242"/>
    </source>
</evidence>